<organism evidence="1 2">
    <name type="scientific">Trichogramma kaykai</name>
    <dbReference type="NCBI Taxonomy" id="54128"/>
    <lineage>
        <taxon>Eukaryota</taxon>
        <taxon>Metazoa</taxon>
        <taxon>Ecdysozoa</taxon>
        <taxon>Arthropoda</taxon>
        <taxon>Hexapoda</taxon>
        <taxon>Insecta</taxon>
        <taxon>Pterygota</taxon>
        <taxon>Neoptera</taxon>
        <taxon>Endopterygota</taxon>
        <taxon>Hymenoptera</taxon>
        <taxon>Apocrita</taxon>
        <taxon>Proctotrupomorpha</taxon>
        <taxon>Chalcidoidea</taxon>
        <taxon>Trichogrammatidae</taxon>
        <taxon>Trichogramma</taxon>
    </lineage>
</organism>
<dbReference type="EMBL" id="JBJJXI010000032">
    <property type="protein sequence ID" value="KAL3402895.1"/>
    <property type="molecule type" value="Genomic_DNA"/>
</dbReference>
<accession>A0ABD2XCM8</accession>
<comment type="caution">
    <text evidence="1">The sequence shown here is derived from an EMBL/GenBank/DDBJ whole genome shotgun (WGS) entry which is preliminary data.</text>
</comment>
<evidence type="ECO:0000313" key="1">
    <source>
        <dbReference type="EMBL" id="KAL3402895.1"/>
    </source>
</evidence>
<reference evidence="1 2" key="1">
    <citation type="journal article" date="2024" name="bioRxiv">
        <title>A reference genome for Trichogramma kaykai: A tiny desert-dwelling parasitoid wasp with competing sex-ratio distorters.</title>
        <authorList>
            <person name="Culotta J."/>
            <person name="Lindsey A.R."/>
        </authorList>
    </citation>
    <scope>NUCLEOTIDE SEQUENCE [LARGE SCALE GENOMIC DNA]</scope>
    <source>
        <strain evidence="1 2">KSX58</strain>
    </source>
</reference>
<dbReference type="AlphaFoldDB" id="A0ABD2XCM8"/>
<keyword evidence="2" id="KW-1185">Reference proteome</keyword>
<dbReference type="Proteomes" id="UP001627154">
    <property type="component" value="Unassembled WGS sequence"/>
</dbReference>
<gene>
    <name evidence="1" type="ORF">TKK_004060</name>
</gene>
<sequence length="115" mass="13720">MESSELIHLTKVRKNNATERRDRKTFRCLLHDKWTQVWAMFDREIAMPPVDVANSPYDEIPADRLRLPRQDELRDPEIIRRNYLKRLHRMMIDTSDWLGDCDAPHEVLAKYSATV</sequence>
<name>A0ABD2XCM8_9HYME</name>
<evidence type="ECO:0000313" key="2">
    <source>
        <dbReference type="Proteomes" id="UP001627154"/>
    </source>
</evidence>
<protein>
    <submittedName>
        <fullName evidence="1">Uncharacterized protein</fullName>
    </submittedName>
</protein>
<proteinExistence type="predicted"/>